<gene>
    <name evidence="2" type="ORF">LHA26_16610</name>
</gene>
<proteinExistence type="predicted"/>
<dbReference type="Proteomes" id="UP001056937">
    <property type="component" value="Chromosome 1"/>
</dbReference>
<dbReference type="Gene3D" id="3.10.129.10">
    <property type="entry name" value="Hotdog Thioesterase"/>
    <property type="match status" value="1"/>
</dbReference>
<name>A0ABY4X7I4_9SPHN</name>
<reference evidence="2" key="1">
    <citation type="journal article" date="2022" name="Toxins">
        <title>Genomic Analysis of Sphingopyxis sp. USTB-05 for Biodegrading Cyanobacterial Hepatotoxins.</title>
        <authorList>
            <person name="Liu C."/>
            <person name="Xu Q."/>
            <person name="Zhao Z."/>
            <person name="Zhang H."/>
            <person name="Liu X."/>
            <person name="Yin C."/>
            <person name="Liu Y."/>
            <person name="Yan H."/>
        </authorList>
    </citation>
    <scope>NUCLEOTIDE SEQUENCE</scope>
    <source>
        <strain evidence="2">NBD5</strain>
    </source>
</reference>
<dbReference type="RefSeq" id="WP_252166674.1">
    <property type="nucleotide sequence ID" value="NZ_CP084930.1"/>
</dbReference>
<dbReference type="InterPro" id="IPR052342">
    <property type="entry name" value="MCH/BMMD"/>
</dbReference>
<dbReference type="InterPro" id="IPR002539">
    <property type="entry name" value="MaoC-like_dom"/>
</dbReference>
<evidence type="ECO:0000313" key="3">
    <source>
        <dbReference type="Proteomes" id="UP001056937"/>
    </source>
</evidence>
<dbReference type="EMBL" id="CP084930">
    <property type="protein sequence ID" value="USI72864.1"/>
    <property type="molecule type" value="Genomic_DNA"/>
</dbReference>
<evidence type="ECO:0000313" key="2">
    <source>
        <dbReference type="EMBL" id="USI72864.1"/>
    </source>
</evidence>
<dbReference type="CDD" id="cd03441">
    <property type="entry name" value="R_hydratase_like"/>
    <property type="match status" value="1"/>
</dbReference>
<organism evidence="2 3">
    <name type="scientific">Sphingomonas morindae</name>
    <dbReference type="NCBI Taxonomy" id="1541170"/>
    <lineage>
        <taxon>Bacteria</taxon>
        <taxon>Pseudomonadati</taxon>
        <taxon>Pseudomonadota</taxon>
        <taxon>Alphaproteobacteria</taxon>
        <taxon>Sphingomonadales</taxon>
        <taxon>Sphingomonadaceae</taxon>
        <taxon>Sphingomonas</taxon>
    </lineage>
</organism>
<keyword evidence="3" id="KW-1185">Reference proteome</keyword>
<evidence type="ECO:0000259" key="1">
    <source>
        <dbReference type="Pfam" id="PF01575"/>
    </source>
</evidence>
<feature type="domain" description="MaoC-like" evidence="1">
    <location>
        <begin position="23"/>
        <end position="137"/>
    </location>
</feature>
<dbReference type="PANTHER" id="PTHR43664:SF1">
    <property type="entry name" value="BETA-METHYLMALYL-COA DEHYDRATASE"/>
    <property type="match status" value="1"/>
</dbReference>
<dbReference type="SUPFAM" id="SSF54637">
    <property type="entry name" value="Thioesterase/thiol ester dehydrase-isomerase"/>
    <property type="match status" value="1"/>
</dbReference>
<accession>A0ABY4X7I4</accession>
<dbReference type="Pfam" id="PF01575">
    <property type="entry name" value="MaoC_dehydratas"/>
    <property type="match status" value="1"/>
</dbReference>
<dbReference type="InterPro" id="IPR029069">
    <property type="entry name" value="HotDog_dom_sf"/>
</dbReference>
<dbReference type="PANTHER" id="PTHR43664">
    <property type="entry name" value="MONOAMINE OXIDASE-RELATED"/>
    <property type="match status" value="1"/>
</dbReference>
<protein>
    <submittedName>
        <fullName evidence="2">MaoC family dehydratase</fullName>
    </submittedName>
</protein>
<sequence>MAFAFDPKDWHVVPERSFDELKVGEVFRAPSRTLTDAHASAFQAVSCDNHPIHYDVGYAKRFGHPAPVVHGLQVLAFTAPGATLLPHNFGSIFVAFTGLSVRFLKEVHAGDTLFSALEILSLEPRGDMGEVTTEVTVHNQDGELVLSGQHTYLLRRSG</sequence>